<evidence type="ECO:0008006" key="3">
    <source>
        <dbReference type="Google" id="ProtNLM"/>
    </source>
</evidence>
<dbReference type="EMBL" id="CP074371">
    <property type="protein sequence ID" value="QVI20664.1"/>
    <property type="molecule type" value="Genomic_DNA"/>
</dbReference>
<dbReference type="RefSeq" id="WP_213556772.1">
    <property type="nucleotide sequence ID" value="NZ_JBHZDI010000018.1"/>
</dbReference>
<evidence type="ECO:0000313" key="1">
    <source>
        <dbReference type="EMBL" id="QVI20664.1"/>
    </source>
</evidence>
<gene>
    <name evidence="1" type="ORF">KHQ06_31835</name>
</gene>
<keyword evidence="2" id="KW-1185">Reference proteome</keyword>
<dbReference type="Gene3D" id="3.30.428.10">
    <property type="entry name" value="HIT-like"/>
    <property type="match status" value="1"/>
</dbReference>
<protein>
    <recommendedName>
        <fullName evidence="3">Diadenosine tetraphosphate (Ap4A) HIT family hydrolase</fullName>
    </recommendedName>
</protein>
<name>A0ABX8CP69_9NOCA</name>
<proteinExistence type="predicted"/>
<dbReference type="SUPFAM" id="SSF54197">
    <property type="entry name" value="HIT-like"/>
    <property type="match status" value="1"/>
</dbReference>
<reference evidence="1 2" key="1">
    <citation type="submission" date="2021-04" db="EMBL/GenBank/DDBJ databases">
        <title>Nocardia tengchongensis.</title>
        <authorList>
            <person name="Zhuang k."/>
            <person name="Ran Y."/>
            <person name="Li W."/>
        </authorList>
    </citation>
    <scope>NUCLEOTIDE SEQUENCE [LARGE SCALE GENOMIC DNA]</scope>
    <source>
        <strain evidence="1 2">CFH S0057</strain>
    </source>
</reference>
<sequence>MTDRCAYCVLARDDAAEPFGGWIHPDEHWLVAPGEPATTMPGALRITSRRHYVDFADMAAAEAATFGPLLSALDRALRATTDAERVHLVSTRDRVPHFHAWLYPRPATHPLRGTEFLNARQHGTPDIVESTARG</sequence>
<dbReference type="Proteomes" id="UP000683310">
    <property type="component" value="Chromosome"/>
</dbReference>
<accession>A0ABX8CP69</accession>
<organism evidence="1 2">
    <name type="scientific">Nocardia tengchongensis</name>
    <dbReference type="NCBI Taxonomy" id="2055889"/>
    <lineage>
        <taxon>Bacteria</taxon>
        <taxon>Bacillati</taxon>
        <taxon>Actinomycetota</taxon>
        <taxon>Actinomycetes</taxon>
        <taxon>Mycobacteriales</taxon>
        <taxon>Nocardiaceae</taxon>
        <taxon>Nocardia</taxon>
    </lineage>
</organism>
<evidence type="ECO:0000313" key="2">
    <source>
        <dbReference type="Proteomes" id="UP000683310"/>
    </source>
</evidence>
<dbReference type="InterPro" id="IPR036265">
    <property type="entry name" value="HIT-like_sf"/>
</dbReference>